<evidence type="ECO:0000313" key="4">
    <source>
        <dbReference type="Proteomes" id="UP000186019"/>
    </source>
</evidence>
<sequence length="493" mass="49817">MASGFLSGLVAGAAVSTVALGAASVLTGGAEGRLPETAAVEVPAGSEFNQSLVDGPAQMPQADGAPALSGEAPQVDAAAPDDLSAIGAGGTQPSQRPQPGSIDADLSAPQVPTGGSGITPSQPDGASIAAPDMQADPALDRAQEAQGAESAGISTDPAQPSVPEVETGAGLVSDMDQGSAAEMAEPGSDMLEPDMPAPELRDPDTTDPEPAAPEIASALPQPEMDAEDTRSSTIGDIATNIETGRLPSVGAEPEGTSGDAPVDEPVDTRAIIRNAAPFDNSEGKPLMSIVLIDDGSSPIGLEALDAFPYPLSFAVEATAPGASERMERYRNAGFEVLAIADLPEGADARDTETVMQTVLAAVPDAVGILEGTGTGLQISRDASEQLAPILLESGHGLVLFAKGLGTAPKLIAREGVPVGTVFRDFDSNDQSPTVIRRFLDQAAFKAGREEEGGVIMLGRLRADTISALLLWGLQDRASSVALAPVSAVLLDGS</sequence>
<name>A0A1N7G8V0_9RHOB</name>
<dbReference type="Pfam" id="PF04748">
    <property type="entry name" value="Polysacc_deac_2"/>
    <property type="match status" value="1"/>
</dbReference>
<feature type="region of interest" description="Disordered" evidence="1">
    <location>
        <begin position="41"/>
        <end position="264"/>
    </location>
</feature>
<keyword evidence="2" id="KW-0732">Signal</keyword>
<dbReference type="CDD" id="cd10936">
    <property type="entry name" value="CE4_DAC2"/>
    <property type="match status" value="1"/>
</dbReference>
<keyword evidence="4" id="KW-1185">Reference proteome</keyword>
<dbReference type="STRING" id="573024.SAMN05216208_0361"/>
<proteinExistence type="predicted"/>
<dbReference type="Gene3D" id="3.20.20.370">
    <property type="entry name" value="Glycoside hydrolase/deacetylase"/>
    <property type="match status" value="1"/>
</dbReference>
<gene>
    <name evidence="3" type="ORF">SAMN05421666_1775</name>
</gene>
<dbReference type="EMBL" id="FTNV01000001">
    <property type="protein sequence ID" value="SIS08876.1"/>
    <property type="molecule type" value="Genomic_DNA"/>
</dbReference>
<accession>A0A1N7G8V0</accession>
<dbReference type="Proteomes" id="UP000186019">
    <property type="component" value="Unassembled WGS sequence"/>
</dbReference>
<dbReference type="InterPro" id="IPR006837">
    <property type="entry name" value="Divergent_DAC"/>
</dbReference>
<evidence type="ECO:0000256" key="2">
    <source>
        <dbReference type="SAM" id="SignalP"/>
    </source>
</evidence>
<organism evidence="3 4">
    <name type="scientific">Roseovarius nanhaiticus</name>
    <dbReference type="NCBI Taxonomy" id="573024"/>
    <lineage>
        <taxon>Bacteria</taxon>
        <taxon>Pseudomonadati</taxon>
        <taxon>Pseudomonadota</taxon>
        <taxon>Alphaproteobacteria</taxon>
        <taxon>Rhodobacterales</taxon>
        <taxon>Roseobacteraceae</taxon>
        <taxon>Roseovarius</taxon>
    </lineage>
</organism>
<dbReference type="SUPFAM" id="SSF88713">
    <property type="entry name" value="Glycoside hydrolase/deacetylase"/>
    <property type="match status" value="1"/>
</dbReference>
<evidence type="ECO:0000256" key="1">
    <source>
        <dbReference type="SAM" id="MobiDB-lite"/>
    </source>
</evidence>
<protein>
    <submittedName>
        <fullName evidence="3">Uncharacterized conserved protein YibQ, putative polysaccharide deacetylase 2 family</fullName>
    </submittedName>
</protein>
<reference evidence="3 4" key="1">
    <citation type="submission" date="2017-01" db="EMBL/GenBank/DDBJ databases">
        <authorList>
            <person name="Mah S.A."/>
            <person name="Swanson W.J."/>
            <person name="Moy G.W."/>
            <person name="Vacquier V.D."/>
        </authorList>
    </citation>
    <scope>NUCLEOTIDE SEQUENCE [LARGE SCALE GENOMIC DNA]</scope>
    <source>
        <strain evidence="3 4">DSM 29590</strain>
    </source>
</reference>
<dbReference type="GO" id="GO:0005975">
    <property type="term" value="P:carbohydrate metabolic process"/>
    <property type="evidence" value="ECO:0007669"/>
    <property type="project" value="InterPro"/>
</dbReference>
<dbReference type="InterPro" id="IPR011330">
    <property type="entry name" value="Glyco_hydro/deAcase_b/a-brl"/>
</dbReference>
<evidence type="ECO:0000313" key="3">
    <source>
        <dbReference type="EMBL" id="SIS08876.1"/>
    </source>
</evidence>
<dbReference type="RefSeq" id="WP_244512459.1">
    <property type="nucleotide sequence ID" value="NZ_FOAC01000001.1"/>
</dbReference>
<dbReference type="AlphaFoldDB" id="A0A1N7G8V0"/>
<feature type="chain" id="PRO_5009941993" evidence="2">
    <location>
        <begin position="22"/>
        <end position="493"/>
    </location>
</feature>
<feature type="signal peptide" evidence="2">
    <location>
        <begin position="1"/>
        <end position="21"/>
    </location>
</feature>